<dbReference type="PANTHER" id="PTHR21327:SF18">
    <property type="entry name" value="3,4-DIHYDROXY-2-BUTANONE 4-PHOSPHATE SYNTHASE"/>
    <property type="match status" value="1"/>
</dbReference>
<keyword evidence="3" id="KW-0479">Metal-binding</keyword>
<keyword evidence="2" id="KW-0686">Riboflavin biosynthesis</keyword>
<dbReference type="Proteomes" id="UP000261764">
    <property type="component" value="Chromosome I"/>
</dbReference>
<evidence type="ECO:0000259" key="4">
    <source>
        <dbReference type="Pfam" id="PF00925"/>
    </source>
</evidence>
<protein>
    <recommendedName>
        <fullName evidence="4">GTP cyclohydrolase II domain-containing protein</fullName>
    </recommendedName>
</protein>
<gene>
    <name evidence="5" type="ORF">MAMA39_05660</name>
</gene>
<dbReference type="InterPro" id="IPR032677">
    <property type="entry name" value="GTP_cyclohydro_II"/>
</dbReference>
<evidence type="ECO:0000313" key="6">
    <source>
        <dbReference type="Proteomes" id="UP000261764"/>
    </source>
</evidence>
<comment type="pathway">
    <text evidence="1">Cofactor biosynthesis; riboflavin biosynthesis.</text>
</comment>
<proteinExistence type="predicted"/>
<dbReference type="GO" id="GO:0005829">
    <property type="term" value="C:cytosol"/>
    <property type="evidence" value="ECO:0007669"/>
    <property type="project" value="TreeGrafter"/>
</dbReference>
<evidence type="ECO:0000256" key="1">
    <source>
        <dbReference type="ARBA" id="ARBA00005104"/>
    </source>
</evidence>
<dbReference type="PANTHER" id="PTHR21327">
    <property type="entry name" value="GTP CYCLOHYDROLASE II-RELATED"/>
    <property type="match status" value="1"/>
</dbReference>
<dbReference type="KEGG" id="mamp:MAMA39_05660"/>
<evidence type="ECO:0000256" key="2">
    <source>
        <dbReference type="ARBA" id="ARBA00022619"/>
    </source>
</evidence>
<name>A0A292IJ20_9MOLU</name>
<reference evidence="5 6" key="1">
    <citation type="journal article" date="2015" name="Clin. Infect. Dis.">
        <title>Genomic Investigations unmask Mycoplasma amphoriforme, a new respiratory pathogen.</title>
        <authorList>
            <person name="Gillespie S.H."/>
            <person name="Ling C.L."/>
            <person name="Oravcova K."/>
            <person name="Pinheiro M."/>
            <person name="Wells L."/>
            <person name="Bryant J.M."/>
            <person name="McHugh T.D."/>
            <person name="Bebear C."/>
            <person name="Webster D."/>
            <person name="Harris S.R."/>
            <person name="Seth-Smith H.M."/>
            <person name="Thomson N.R."/>
        </authorList>
    </citation>
    <scope>NUCLEOTIDE SEQUENCE [LARGE SCALE GENOMIC DNA]</scope>
    <source>
        <strain evidence="5 6">A39</strain>
    </source>
</reference>
<dbReference type="AlphaFoldDB" id="A0A292IJ20"/>
<evidence type="ECO:0000256" key="3">
    <source>
        <dbReference type="ARBA" id="ARBA00022723"/>
    </source>
</evidence>
<dbReference type="Pfam" id="PF00925">
    <property type="entry name" value="GTP_cyclohydro2"/>
    <property type="match status" value="1"/>
</dbReference>
<feature type="domain" description="GTP cyclohydrolase II" evidence="4">
    <location>
        <begin position="214"/>
        <end position="348"/>
    </location>
</feature>
<dbReference type="EMBL" id="HG937516">
    <property type="protein sequence ID" value="CDN40683.1"/>
    <property type="molecule type" value="Genomic_DNA"/>
</dbReference>
<dbReference type="GO" id="GO:0008686">
    <property type="term" value="F:3,4-dihydroxy-2-butanone-4-phosphate synthase activity"/>
    <property type="evidence" value="ECO:0007669"/>
    <property type="project" value="TreeGrafter"/>
</dbReference>
<sequence>MKYYLKFVNYPNENLLNEKLAYHEGKSPQRISTFTYRIEPELDIVKIDYHEAVDPVFLGQEKVKFNPVVKLFNTVQYLIEKNRIYNYYVDSHTYLALSTNKDDFLKEAKWLKPDPHLMVKVFKPSKAIKDMVKNLSSVDQKTVSYHENALWFSFRTYARIRFGQEMKHFQLDYSSKPEYKAILKNEPLYANLRIAQTHLKSGCEKNKVVDFSLLYAGDFNKPVNLRVHHMCETSEILHSQHCDCLFQKEEFLNYAVKNYLEKKEPFLFIYAKEEGRGIGLENKINAYIRTAEFGEDTVEAMMNTMGFNENRLFDVPAEIVYDLGIKEVNLKTNNPAKIYPFLYRGIKVNLTSAWTCNENLSDAAKNYTEIKVKKMHHLKRVQK</sequence>
<evidence type="ECO:0000313" key="5">
    <source>
        <dbReference type="EMBL" id="CDN40683.1"/>
    </source>
</evidence>
<keyword evidence="6" id="KW-1185">Reference proteome</keyword>
<dbReference type="SUPFAM" id="SSF142695">
    <property type="entry name" value="RibA-like"/>
    <property type="match status" value="1"/>
</dbReference>
<dbReference type="InterPro" id="IPR036144">
    <property type="entry name" value="RibA-like_sf"/>
</dbReference>
<dbReference type="GO" id="GO:0009231">
    <property type="term" value="P:riboflavin biosynthetic process"/>
    <property type="evidence" value="ECO:0007669"/>
    <property type="project" value="UniProtKB-UniPathway"/>
</dbReference>
<dbReference type="Gene3D" id="3.40.50.10990">
    <property type="entry name" value="GTP cyclohydrolase II"/>
    <property type="match status" value="1"/>
</dbReference>
<accession>A0A292IJ20</accession>
<dbReference type="GO" id="GO:0046872">
    <property type="term" value="F:metal ion binding"/>
    <property type="evidence" value="ECO:0007669"/>
    <property type="project" value="UniProtKB-KW"/>
</dbReference>
<organism evidence="5 6">
    <name type="scientific">Mycoplasma amphoriforme A39</name>
    <dbReference type="NCBI Taxonomy" id="572419"/>
    <lineage>
        <taxon>Bacteria</taxon>
        <taxon>Bacillati</taxon>
        <taxon>Mycoplasmatota</taxon>
        <taxon>Mollicutes</taxon>
        <taxon>Mycoplasmataceae</taxon>
        <taxon>Mycoplasma</taxon>
    </lineage>
</organism>
<dbReference type="UniPathway" id="UPA00275"/>
<dbReference type="RefSeq" id="WP_343251314.1">
    <property type="nucleotide sequence ID" value="NZ_HG937516.1"/>
</dbReference>